<feature type="region of interest" description="Disordered" evidence="1">
    <location>
        <begin position="1"/>
        <end position="33"/>
    </location>
</feature>
<evidence type="ECO:0000313" key="3">
    <source>
        <dbReference type="EMBL" id="PMD55472.1"/>
    </source>
</evidence>
<reference evidence="3 4" key="1">
    <citation type="submission" date="2016-04" db="EMBL/GenBank/DDBJ databases">
        <title>A degradative enzymes factory behind the ericoid mycorrhizal symbiosis.</title>
        <authorList>
            <consortium name="DOE Joint Genome Institute"/>
            <person name="Martino E."/>
            <person name="Morin E."/>
            <person name="Grelet G."/>
            <person name="Kuo A."/>
            <person name="Kohler A."/>
            <person name="Daghino S."/>
            <person name="Barry K."/>
            <person name="Choi C."/>
            <person name="Cichocki N."/>
            <person name="Clum A."/>
            <person name="Copeland A."/>
            <person name="Hainaut M."/>
            <person name="Haridas S."/>
            <person name="Labutti K."/>
            <person name="Lindquist E."/>
            <person name="Lipzen A."/>
            <person name="Khouja H.-R."/>
            <person name="Murat C."/>
            <person name="Ohm R."/>
            <person name="Olson A."/>
            <person name="Spatafora J."/>
            <person name="Veneault-Fourrey C."/>
            <person name="Henrissat B."/>
            <person name="Grigoriev I."/>
            <person name="Martin F."/>
            <person name="Perotto S."/>
        </authorList>
    </citation>
    <scope>NUCLEOTIDE SEQUENCE [LARGE SCALE GENOMIC DNA]</scope>
    <source>
        <strain evidence="3 4">E</strain>
    </source>
</reference>
<name>A0A2J6SXG7_9HELO</name>
<feature type="compositionally biased region" description="Polar residues" evidence="1">
    <location>
        <begin position="309"/>
        <end position="325"/>
    </location>
</feature>
<dbReference type="OrthoDB" id="3551990at2759"/>
<keyword evidence="4" id="KW-1185">Reference proteome</keyword>
<evidence type="ECO:0000256" key="1">
    <source>
        <dbReference type="SAM" id="MobiDB-lite"/>
    </source>
</evidence>
<sequence length="377" mass="40402">MITTPKWPAQPQAPSRLPHPSQTSSPGIDSTFPIQRTTHTSTLKSNTSVQIVNYSNRFSMEAINFTVPFDSPRKGQGLNPPTAREFSCSSKSCPSAVALVGLNAATPTTLAVTSIPATRPKLGQSGSQPEDGDFSFNVVAVTLGVAGLIFTIFCITVFVISRRRGGGSGMNGGTPRKGISVKWWNKLPRPDFGTSELSAGPGQYETAELPGEDGVPIFELPAESIRRGLEGGRKRSQMSKFSGSSSEVTDADIGLGIQESPPHPLNTAHLQTAESEMREARETTNLLPATSPSHSRSNSGASNPHRETPSQLPSRSLSERPNTPVSAPPKSKAELRGLVGVFAPRPVSELELKYLTGVLTPLPTPKPREKKYTYIYK</sequence>
<feature type="compositionally biased region" description="Polar residues" evidence="1">
    <location>
        <begin position="238"/>
        <end position="248"/>
    </location>
</feature>
<dbReference type="EMBL" id="KZ613855">
    <property type="protein sequence ID" value="PMD55472.1"/>
    <property type="molecule type" value="Genomic_DNA"/>
</dbReference>
<feature type="compositionally biased region" description="Polar residues" evidence="1">
    <location>
        <begin position="20"/>
        <end position="33"/>
    </location>
</feature>
<accession>A0A2J6SXG7</accession>
<keyword evidence="2" id="KW-0812">Transmembrane</keyword>
<keyword evidence="2" id="KW-1133">Transmembrane helix</keyword>
<evidence type="ECO:0000313" key="4">
    <source>
        <dbReference type="Proteomes" id="UP000235371"/>
    </source>
</evidence>
<dbReference type="AlphaFoldDB" id="A0A2J6SXG7"/>
<feature type="region of interest" description="Disordered" evidence="1">
    <location>
        <begin position="228"/>
        <end position="249"/>
    </location>
</feature>
<gene>
    <name evidence="3" type="ORF">K444DRAFT_89242</name>
</gene>
<dbReference type="GeneID" id="36596857"/>
<feature type="compositionally biased region" description="Polar residues" evidence="1">
    <location>
        <begin position="283"/>
        <end position="302"/>
    </location>
</feature>
<dbReference type="InParanoid" id="A0A2J6SXG7"/>
<keyword evidence="2" id="KW-0472">Membrane</keyword>
<proteinExistence type="predicted"/>
<protein>
    <submittedName>
        <fullName evidence="3">Uncharacterized protein</fullName>
    </submittedName>
</protein>
<feature type="transmembrane region" description="Helical" evidence="2">
    <location>
        <begin position="134"/>
        <end position="160"/>
    </location>
</feature>
<evidence type="ECO:0000256" key="2">
    <source>
        <dbReference type="SAM" id="Phobius"/>
    </source>
</evidence>
<dbReference type="RefSeq" id="XP_024732376.1">
    <property type="nucleotide sequence ID" value="XM_024888781.1"/>
</dbReference>
<organism evidence="3 4">
    <name type="scientific">Hyaloscypha bicolor E</name>
    <dbReference type="NCBI Taxonomy" id="1095630"/>
    <lineage>
        <taxon>Eukaryota</taxon>
        <taxon>Fungi</taxon>
        <taxon>Dikarya</taxon>
        <taxon>Ascomycota</taxon>
        <taxon>Pezizomycotina</taxon>
        <taxon>Leotiomycetes</taxon>
        <taxon>Helotiales</taxon>
        <taxon>Hyaloscyphaceae</taxon>
        <taxon>Hyaloscypha</taxon>
        <taxon>Hyaloscypha bicolor</taxon>
    </lineage>
</organism>
<feature type="region of interest" description="Disordered" evidence="1">
    <location>
        <begin position="272"/>
        <end position="335"/>
    </location>
</feature>
<dbReference type="Proteomes" id="UP000235371">
    <property type="component" value="Unassembled WGS sequence"/>
</dbReference>